<sequence>MQRWAPPFRPPMFVPPLPPPRGAFRPPGFSLQPPRAYSINFLPRPPRPDVVDSERIWLDTFKRTHCQSCDSIPSILKECPLRVLRRRVVQAQKVVEKLKKAVKELVTIEKKLHEASSDDETLQLRAHHERLVGVCETFKKQLEDMNATSGLFPEQQRKQIEEFTRRVNKKKAYRKRAKSQRRLNASIHRTLHTKKNDRDNVMDSKREEGNQPLVEKSFKSSDEENQPMEKQTSAPALLTTMHPSPEQSLDPATLTIDGLIAVRRAWDAYIVYPRTPGASTIPPVHHVYLIEIPTLSCVL</sequence>
<keyword evidence="2" id="KW-1185">Reference proteome</keyword>
<proteinExistence type="predicted"/>
<dbReference type="Proteomes" id="UP001163321">
    <property type="component" value="Chromosome 2"/>
</dbReference>
<organism evidence="1 2">
    <name type="scientific">Peronosclerospora sorghi</name>
    <dbReference type="NCBI Taxonomy" id="230839"/>
    <lineage>
        <taxon>Eukaryota</taxon>
        <taxon>Sar</taxon>
        <taxon>Stramenopiles</taxon>
        <taxon>Oomycota</taxon>
        <taxon>Peronosporomycetes</taxon>
        <taxon>Peronosporales</taxon>
        <taxon>Peronosporaceae</taxon>
        <taxon>Peronosclerospora</taxon>
    </lineage>
</organism>
<evidence type="ECO:0000313" key="1">
    <source>
        <dbReference type="EMBL" id="KAI9916733.1"/>
    </source>
</evidence>
<gene>
    <name evidence="1" type="ORF">PsorP6_016966</name>
</gene>
<dbReference type="EMBL" id="CM047581">
    <property type="protein sequence ID" value="KAI9916733.1"/>
    <property type="molecule type" value="Genomic_DNA"/>
</dbReference>
<reference evidence="1 2" key="1">
    <citation type="journal article" date="2022" name="bioRxiv">
        <title>The genome of the oomycete Peronosclerospora sorghi, a cosmopolitan pathogen of maize and sorghum, is inflated with dispersed pseudogenes.</title>
        <authorList>
            <person name="Fletcher K."/>
            <person name="Martin F."/>
            <person name="Isakeit T."/>
            <person name="Cavanaugh K."/>
            <person name="Magill C."/>
            <person name="Michelmore R."/>
        </authorList>
    </citation>
    <scope>NUCLEOTIDE SEQUENCE [LARGE SCALE GENOMIC DNA]</scope>
    <source>
        <strain evidence="1">P6</strain>
    </source>
</reference>
<accession>A0ACC0WD22</accession>
<name>A0ACC0WD22_9STRA</name>
<evidence type="ECO:0000313" key="2">
    <source>
        <dbReference type="Proteomes" id="UP001163321"/>
    </source>
</evidence>
<protein>
    <submittedName>
        <fullName evidence="1">Uncharacterized protein</fullName>
    </submittedName>
</protein>
<comment type="caution">
    <text evidence="1">The sequence shown here is derived from an EMBL/GenBank/DDBJ whole genome shotgun (WGS) entry which is preliminary data.</text>
</comment>